<protein>
    <recommendedName>
        <fullName evidence="4">Secreted protein</fullName>
    </recommendedName>
</protein>
<keyword evidence="3" id="KW-1185">Reference proteome</keyword>
<sequence length="101" mass="11258">MLMLSLMLCKWLSATLDFGRSGSLASPITEQCLWHLPSTLAPPINGIQPFLRFLLLERAAYLLISEIVNVPRHRSRGGRNRSAFHVLIASEWEGPGLCNLS</sequence>
<evidence type="ECO:0008006" key="4">
    <source>
        <dbReference type="Google" id="ProtNLM"/>
    </source>
</evidence>
<feature type="signal peptide" evidence="1">
    <location>
        <begin position="1"/>
        <end position="21"/>
    </location>
</feature>
<dbReference type="EMBL" id="ML976771">
    <property type="protein sequence ID" value="KAF1965054.1"/>
    <property type="molecule type" value="Genomic_DNA"/>
</dbReference>
<proteinExistence type="predicted"/>
<gene>
    <name evidence="2" type="ORF">BU23DRAFT_36419</name>
</gene>
<name>A0A6A5UK63_9PLEO</name>
<evidence type="ECO:0000313" key="2">
    <source>
        <dbReference type="EMBL" id="KAF1965054.1"/>
    </source>
</evidence>
<accession>A0A6A5UK63</accession>
<evidence type="ECO:0000256" key="1">
    <source>
        <dbReference type="SAM" id="SignalP"/>
    </source>
</evidence>
<keyword evidence="1" id="KW-0732">Signal</keyword>
<organism evidence="2 3">
    <name type="scientific">Bimuria novae-zelandiae CBS 107.79</name>
    <dbReference type="NCBI Taxonomy" id="1447943"/>
    <lineage>
        <taxon>Eukaryota</taxon>
        <taxon>Fungi</taxon>
        <taxon>Dikarya</taxon>
        <taxon>Ascomycota</taxon>
        <taxon>Pezizomycotina</taxon>
        <taxon>Dothideomycetes</taxon>
        <taxon>Pleosporomycetidae</taxon>
        <taxon>Pleosporales</taxon>
        <taxon>Massarineae</taxon>
        <taxon>Didymosphaeriaceae</taxon>
        <taxon>Bimuria</taxon>
    </lineage>
</organism>
<reference evidence="2" key="1">
    <citation type="journal article" date="2020" name="Stud. Mycol.">
        <title>101 Dothideomycetes genomes: a test case for predicting lifestyles and emergence of pathogens.</title>
        <authorList>
            <person name="Haridas S."/>
            <person name="Albert R."/>
            <person name="Binder M."/>
            <person name="Bloem J."/>
            <person name="Labutti K."/>
            <person name="Salamov A."/>
            <person name="Andreopoulos B."/>
            <person name="Baker S."/>
            <person name="Barry K."/>
            <person name="Bills G."/>
            <person name="Bluhm B."/>
            <person name="Cannon C."/>
            <person name="Castanera R."/>
            <person name="Culley D."/>
            <person name="Daum C."/>
            <person name="Ezra D."/>
            <person name="Gonzalez J."/>
            <person name="Henrissat B."/>
            <person name="Kuo A."/>
            <person name="Liang C."/>
            <person name="Lipzen A."/>
            <person name="Lutzoni F."/>
            <person name="Magnuson J."/>
            <person name="Mondo S."/>
            <person name="Nolan M."/>
            <person name="Ohm R."/>
            <person name="Pangilinan J."/>
            <person name="Park H.-J."/>
            <person name="Ramirez L."/>
            <person name="Alfaro M."/>
            <person name="Sun H."/>
            <person name="Tritt A."/>
            <person name="Yoshinaga Y."/>
            <person name="Zwiers L.-H."/>
            <person name="Turgeon B."/>
            <person name="Goodwin S."/>
            <person name="Spatafora J."/>
            <person name="Crous P."/>
            <person name="Grigoriev I."/>
        </authorList>
    </citation>
    <scope>NUCLEOTIDE SEQUENCE</scope>
    <source>
        <strain evidence="2">CBS 107.79</strain>
    </source>
</reference>
<evidence type="ECO:0000313" key="3">
    <source>
        <dbReference type="Proteomes" id="UP000800036"/>
    </source>
</evidence>
<dbReference type="AlphaFoldDB" id="A0A6A5UK63"/>
<dbReference type="Proteomes" id="UP000800036">
    <property type="component" value="Unassembled WGS sequence"/>
</dbReference>
<feature type="chain" id="PRO_5025561168" description="Secreted protein" evidence="1">
    <location>
        <begin position="22"/>
        <end position="101"/>
    </location>
</feature>
<dbReference type="OrthoDB" id="10431235at2759"/>